<proteinExistence type="predicted"/>
<evidence type="ECO:0000313" key="3">
    <source>
        <dbReference type="Proteomes" id="UP000240419"/>
    </source>
</evidence>
<organism evidence="2 3">
    <name type="scientific">Brevibacillus fortis</name>
    <dbReference type="NCBI Taxonomy" id="2126352"/>
    <lineage>
        <taxon>Bacteria</taxon>
        <taxon>Bacillati</taxon>
        <taxon>Bacillota</taxon>
        <taxon>Bacilli</taxon>
        <taxon>Bacillales</taxon>
        <taxon>Paenibacillaceae</taxon>
        <taxon>Brevibacillus</taxon>
    </lineage>
</organism>
<sequence>MGLYFRNNTNATVFVAYAYLNFSCSPVNYAKRGWYRIEPGQTRLVRSGYVGGRTYYYYAEGGGRRWSGNYFTQVPRTAFHWCWNTGCTTCRNLGFRRFFIGVFNYNFTITLTASTSQVNARTGDTLTVLPTRSTDRPRKARTIPAGLPTRRKNRKTNGENRGKFPTRRLRKR</sequence>
<reference evidence="2 3" key="1">
    <citation type="submission" date="2018-03" db="EMBL/GenBank/DDBJ databases">
        <title>Brevisbacillus phylogenomics.</title>
        <authorList>
            <person name="Dunlap C."/>
        </authorList>
    </citation>
    <scope>NUCLEOTIDE SEQUENCE [LARGE SCALE GENOMIC DNA]</scope>
    <source>
        <strain evidence="2 3">NRRL NRS-1210</strain>
    </source>
</reference>
<comment type="caution">
    <text evidence="2">The sequence shown here is derived from an EMBL/GenBank/DDBJ whole genome shotgun (WGS) entry which is preliminary data.</text>
</comment>
<evidence type="ECO:0000313" key="2">
    <source>
        <dbReference type="EMBL" id="PSJ87010.1"/>
    </source>
</evidence>
<feature type="region of interest" description="Disordered" evidence="1">
    <location>
        <begin position="128"/>
        <end position="172"/>
    </location>
</feature>
<dbReference type="Pfam" id="PF06282">
    <property type="entry name" value="DUF1036"/>
    <property type="match status" value="1"/>
</dbReference>
<dbReference type="InterPro" id="IPR009380">
    <property type="entry name" value="DUF1036"/>
</dbReference>
<keyword evidence="3" id="KW-1185">Reference proteome</keyword>
<dbReference type="Proteomes" id="UP000240419">
    <property type="component" value="Unassembled WGS sequence"/>
</dbReference>
<dbReference type="OrthoDB" id="2644121at2"/>
<dbReference type="RefSeq" id="WP_106841794.1">
    <property type="nucleotide sequence ID" value="NZ_JARMEZ010000030.1"/>
</dbReference>
<gene>
    <name evidence="2" type="ORF">C7R93_27600</name>
</gene>
<accession>A0A2P7UJ66</accession>
<dbReference type="AlphaFoldDB" id="A0A2P7UJ66"/>
<evidence type="ECO:0000256" key="1">
    <source>
        <dbReference type="SAM" id="MobiDB-lite"/>
    </source>
</evidence>
<dbReference type="EMBL" id="PXZM01000051">
    <property type="protein sequence ID" value="PSJ87010.1"/>
    <property type="molecule type" value="Genomic_DNA"/>
</dbReference>
<protein>
    <submittedName>
        <fullName evidence="2">DUF1036 domain-containing protein</fullName>
    </submittedName>
</protein>
<name>A0A2P7UJ66_9BACL</name>